<dbReference type="EMBL" id="UGRY01000006">
    <property type="protein sequence ID" value="SUD49026.1"/>
    <property type="molecule type" value="Genomic_DNA"/>
</dbReference>
<feature type="region of interest" description="Disordered" evidence="1">
    <location>
        <begin position="1"/>
        <end position="51"/>
    </location>
</feature>
<dbReference type="AlphaFoldDB" id="A0A379JL03"/>
<name>A0A379JL03_9NOCA</name>
<keyword evidence="3" id="KW-1185">Reference proteome</keyword>
<reference evidence="2 3" key="1">
    <citation type="submission" date="2018-06" db="EMBL/GenBank/DDBJ databases">
        <authorList>
            <consortium name="Pathogen Informatics"/>
            <person name="Doyle S."/>
        </authorList>
    </citation>
    <scope>NUCLEOTIDE SEQUENCE [LARGE SCALE GENOMIC DNA]</scope>
    <source>
        <strain evidence="2 3">NCTC1934</strain>
    </source>
</reference>
<protein>
    <submittedName>
        <fullName evidence="2">Uncharacterized protein</fullName>
    </submittedName>
</protein>
<evidence type="ECO:0000313" key="2">
    <source>
        <dbReference type="EMBL" id="SUD49026.1"/>
    </source>
</evidence>
<sequence>MREVRRTDGIRLRATADSDRSRAKLDGMCERSEDTAEPSLVTLPCASEGEA</sequence>
<dbReference type="Proteomes" id="UP000255467">
    <property type="component" value="Unassembled WGS sequence"/>
</dbReference>
<gene>
    <name evidence="2" type="ORF">NCTC1934_06376</name>
</gene>
<organism evidence="2 3">
    <name type="scientific">Nocardia otitidiscaviarum</name>
    <dbReference type="NCBI Taxonomy" id="1823"/>
    <lineage>
        <taxon>Bacteria</taxon>
        <taxon>Bacillati</taxon>
        <taxon>Actinomycetota</taxon>
        <taxon>Actinomycetes</taxon>
        <taxon>Mycobacteriales</taxon>
        <taxon>Nocardiaceae</taxon>
        <taxon>Nocardia</taxon>
    </lineage>
</organism>
<evidence type="ECO:0000313" key="3">
    <source>
        <dbReference type="Proteomes" id="UP000255467"/>
    </source>
</evidence>
<feature type="compositionally biased region" description="Basic and acidic residues" evidence="1">
    <location>
        <begin position="1"/>
        <end position="34"/>
    </location>
</feature>
<accession>A0A379JL03</accession>
<proteinExistence type="predicted"/>
<evidence type="ECO:0000256" key="1">
    <source>
        <dbReference type="SAM" id="MobiDB-lite"/>
    </source>
</evidence>